<accession>A0A6G0ZP60</accession>
<comment type="caution">
    <text evidence="1">The sequence shown here is derived from an EMBL/GenBank/DDBJ whole genome shotgun (WGS) entry which is preliminary data.</text>
</comment>
<gene>
    <name evidence="1" type="ORF">FWK35_00000077</name>
</gene>
<organism evidence="1 2">
    <name type="scientific">Aphis craccivora</name>
    <name type="common">Cowpea aphid</name>
    <dbReference type="NCBI Taxonomy" id="307492"/>
    <lineage>
        <taxon>Eukaryota</taxon>
        <taxon>Metazoa</taxon>
        <taxon>Ecdysozoa</taxon>
        <taxon>Arthropoda</taxon>
        <taxon>Hexapoda</taxon>
        <taxon>Insecta</taxon>
        <taxon>Pterygota</taxon>
        <taxon>Neoptera</taxon>
        <taxon>Paraneoptera</taxon>
        <taxon>Hemiptera</taxon>
        <taxon>Sternorrhyncha</taxon>
        <taxon>Aphidomorpha</taxon>
        <taxon>Aphidoidea</taxon>
        <taxon>Aphididae</taxon>
        <taxon>Aphidini</taxon>
        <taxon>Aphis</taxon>
        <taxon>Aphis</taxon>
    </lineage>
</organism>
<dbReference type="AlphaFoldDB" id="A0A6G0ZP60"/>
<proteinExistence type="predicted"/>
<evidence type="ECO:0000313" key="1">
    <source>
        <dbReference type="EMBL" id="KAF0773027.1"/>
    </source>
</evidence>
<protein>
    <submittedName>
        <fullName evidence="1">Uncharacterized protein</fullName>
    </submittedName>
</protein>
<dbReference type="Proteomes" id="UP000478052">
    <property type="component" value="Unassembled WGS sequence"/>
</dbReference>
<sequence>MTNNICDSYTCLQYVPETMMETNNSDNHAYIRNTIPGTNLELLTDEASRLILIEPLIAFIIRLKSKNIVVKILTFNNLFNTLLVETFLISWLERKTNEEGKKTAARPRNSYIGQIKCDAKVKTFKELKEKASNRLEWRIGTNLRHLCEQRKKNNPNKNIREFLSNLNN</sequence>
<name>A0A6G0ZP60_APHCR</name>
<keyword evidence="2" id="KW-1185">Reference proteome</keyword>
<reference evidence="1 2" key="1">
    <citation type="submission" date="2019-08" db="EMBL/GenBank/DDBJ databases">
        <title>Whole genome of Aphis craccivora.</title>
        <authorList>
            <person name="Voronova N.V."/>
            <person name="Shulinski R.S."/>
            <person name="Bandarenka Y.V."/>
            <person name="Zhorov D.G."/>
            <person name="Warner D."/>
        </authorList>
    </citation>
    <scope>NUCLEOTIDE SEQUENCE [LARGE SCALE GENOMIC DNA]</scope>
    <source>
        <strain evidence="1">180601</strain>
        <tissue evidence="1">Whole Body</tissue>
    </source>
</reference>
<evidence type="ECO:0000313" key="2">
    <source>
        <dbReference type="Proteomes" id="UP000478052"/>
    </source>
</evidence>
<dbReference type="EMBL" id="VUJU01000106">
    <property type="protein sequence ID" value="KAF0773027.1"/>
    <property type="molecule type" value="Genomic_DNA"/>
</dbReference>